<dbReference type="InterPro" id="IPR001557">
    <property type="entry name" value="L-lactate/malate_DH"/>
</dbReference>
<evidence type="ECO:0000259" key="11">
    <source>
        <dbReference type="Pfam" id="PF00056"/>
    </source>
</evidence>
<gene>
    <name evidence="7" type="primary">ldh</name>
    <name evidence="13" type="ORF">SAMN05443638_10216</name>
</gene>
<dbReference type="Proteomes" id="UP000184035">
    <property type="component" value="Unassembled WGS sequence"/>
</dbReference>
<dbReference type="CDD" id="cd05291">
    <property type="entry name" value="HicDH_like"/>
    <property type="match status" value="1"/>
</dbReference>
<evidence type="ECO:0000256" key="2">
    <source>
        <dbReference type="ARBA" id="ARBA00006054"/>
    </source>
</evidence>
<keyword evidence="5 7" id="KW-0520">NAD</keyword>
<dbReference type="NCBIfam" id="TIGR01771">
    <property type="entry name" value="L-LDH-NAD"/>
    <property type="match status" value="1"/>
</dbReference>
<feature type="chain" id="PRO_5012070029" description="L-lactate dehydrogenase" evidence="10">
    <location>
        <begin position="24"/>
        <end position="315"/>
    </location>
</feature>
<dbReference type="AlphaFoldDB" id="A0A1M4T532"/>
<dbReference type="InterPro" id="IPR018177">
    <property type="entry name" value="L-lactate_DH_AS"/>
</dbReference>
<dbReference type="STRING" id="1533.SAMN05443638_10216"/>
<evidence type="ECO:0000256" key="7">
    <source>
        <dbReference type="HAMAP-Rule" id="MF_00488"/>
    </source>
</evidence>
<evidence type="ECO:0000256" key="6">
    <source>
        <dbReference type="ARBA" id="ARBA00049258"/>
    </source>
</evidence>
<dbReference type="UniPathway" id="UPA00554">
    <property type="reaction ID" value="UER00611"/>
</dbReference>
<dbReference type="HAMAP" id="MF_00488">
    <property type="entry name" value="Lactate_dehydrog"/>
    <property type="match status" value="1"/>
</dbReference>
<dbReference type="GO" id="GO:0004459">
    <property type="term" value="F:L-lactate dehydrogenase (NAD+) activity"/>
    <property type="evidence" value="ECO:0007669"/>
    <property type="project" value="UniProtKB-UniRule"/>
</dbReference>
<dbReference type="InterPro" id="IPR011304">
    <property type="entry name" value="L-lactate_DH"/>
</dbReference>
<evidence type="ECO:0000256" key="1">
    <source>
        <dbReference type="ARBA" id="ARBA00004843"/>
    </source>
</evidence>
<evidence type="ECO:0000256" key="8">
    <source>
        <dbReference type="PIRSR" id="PIRSR000102-1"/>
    </source>
</evidence>
<feature type="binding site" evidence="7">
    <location>
        <begin position="123"/>
        <end position="126"/>
    </location>
    <ligand>
        <name>substrate</name>
    </ligand>
</feature>
<dbReference type="SUPFAM" id="SSF56327">
    <property type="entry name" value="LDH C-terminal domain-like"/>
    <property type="match status" value="1"/>
</dbReference>
<evidence type="ECO:0000256" key="10">
    <source>
        <dbReference type="SAM" id="SignalP"/>
    </source>
</evidence>
<dbReference type="Pfam" id="PF00056">
    <property type="entry name" value="Ldh_1_N"/>
    <property type="match status" value="1"/>
</dbReference>
<reference evidence="13 14" key="1">
    <citation type="submission" date="2016-11" db="EMBL/GenBank/DDBJ databases">
        <authorList>
            <person name="Jaros S."/>
            <person name="Januszkiewicz K."/>
            <person name="Wedrychowicz H."/>
        </authorList>
    </citation>
    <scope>NUCLEOTIDE SEQUENCE [LARGE SCALE GENOMIC DNA]</scope>
    <source>
        <strain evidence="13 14">DSM 2631</strain>
    </source>
</reference>
<feature type="domain" description="Lactate/malate dehydrogenase N-terminal" evidence="11">
    <location>
        <begin position="7"/>
        <end position="145"/>
    </location>
</feature>
<feature type="binding site" evidence="7">
    <location>
        <position position="16"/>
    </location>
    <ligand>
        <name>NAD(+)</name>
        <dbReference type="ChEBI" id="CHEBI:57540"/>
    </ligand>
</feature>
<evidence type="ECO:0000256" key="3">
    <source>
        <dbReference type="ARBA" id="ARBA00012967"/>
    </source>
</evidence>
<feature type="binding site" evidence="7">
    <location>
        <position position="42"/>
    </location>
    <ligand>
        <name>NAD(+)</name>
        <dbReference type="ChEBI" id="CHEBI:57540"/>
    </ligand>
</feature>
<name>A0A1M4T532_9CLOT</name>
<dbReference type="InterPro" id="IPR015955">
    <property type="entry name" value="Lactate_DH/Glyco_Ohase_4_C"/>
</dbReference>
<keyword evidence="14" id="KW-1185">Reference proteome</keyword>
<evidence type="ECO:0000313" key="14">
    <source>
        <dbReference type="Proteomes" id="UP000184035"/>
    </source>
</evidence>
<feature type="binding site" evidence="7">
    <location>
        <position position="233"/>
    </location>
    <ligand>
        <name>substrate</name>
    </ligand>
</feature>
<accession>A0A1M4T532</accession>
<evidence type="ECO:0000256" key="4">
    <source>
        <dbReference type="ARBA" id="ARBA00023002"/>
    </source>
</evidence>
<dbReference type="GO" id="GO:0006089">
    <property type="term" value="P:lactate metabolic process"/>
    <property type="evidence" value="ECO:0007669"/>
    <property type="project" value="TreeGrafter"/>
</dbReference>
<dbReference type="PIRSF" id="PIRSF000102">
    <property type="entry name" value="Lac_mal_DH"/>
    <property type="match status" value="1"/>
</dbReference>
<comment type="function">
    <text evidence="7">Catalyzes the conversion of lactate to pyruvate.</text>
</comment>
<evidence type="ECO:0000256" key="9">
    <source>
        <dbReference type="PIRSR" id="PIRSR000102-3"/>
    </source>
</evidence>
<feature type="binding site" evidence="7">
    <location>
        <position position="68"/>
    </location>
    <ligand>
        <name>NAD(+)</name>
        <dbReference type="ChEBI" id="CHEBI:57540"/>
    </ligand>
</feature>
<keyword evidence="10" id="KW-0732">Signal</keyword>
<comment type="subcellular location">
    <subcellularLocation>
        <location evidence="7">Cytoplasm</location>
    </subcellularLocation>
</comment>
<dbReference type="EMBL" id="FQVM01000002">
    <property type="protein sequence ID" value="SHE39495.1"/>
    <property type="molecule type" value="Genomic_DNA"/>
</dbReference>
<protein>
    <recommendedName>
        <fullName evidence="3 7">L-lactate dehydrogenase</fullName>
        <shortName evidence="7">L-LDH</shortName>
        <ecNumber evidence="3 7">1.1.1.27</ecNumber>
    </recommendedName>
</protein>
<comment type="caution">
    <text evidence="7">Lacks conserved residue(s) required for the propagation of feature annotation.</text>
</comment>
<dbReference type="PRINTS" id="PR00086">
    <property type="entry name" value="LLDHDRGNASE"/>
</dbReference>
<dbReference type="InterPro" id="IPR001236">
    <property type="entry name" value="Lactate/malate_DH_N"/>
</dbReference>
<feature type="binding site" evidence="7">
    <location>
        <position position="91"/>
    </location>
    <ligand>
        <name>substrate</name>
    </ligand>
</feature>
<evidence type="ECO:0000259" key="12">
    <source>
        <dbReference type="Pfam" id="PF02866"/>
    </source>
</evidence>
<feature type="binding site" evidence="7">
    <location>
        <position position="104"/>
    </location>
    <ligand>
        <name>NAD(+)</name>
        <dbReference type="ChEBI" id="CHEBI:57540"/>
    </ligand>
</feature>
<feature type="binding site" evidence="7">
    <location>
        <begin position="151"/>
        <end position="154"/>
    </location>
    <ligand>
        <name>substrate</name>
    </ligand>
</feature>
<evidence type="ECO:0000313" key="13">
    <source>
        <dbReference type="EMBL" id="SHE39495.1"/>
    </source>
</evidence>
<comment type="pathway">
    <text evidence="1 7">Fermentation; pyruvate fermentation to lactate; (S)-lactate from pyruvate: step 1/1.</text>
</comment>
<proteinExistence type="inferred from homology"/>
<dbReference type="Pfam" id="PF02866">
    <property type="entry name" value="Ldh_1_C"/>
    <property type="match status" value="1"/>
</dbReference>
<dbReference type="GO" id="GO:0006096">
    <property type="term" value="P:glycolytic process"/>
    <property type="evidence" value="ECO:0007669"/>
    <property type="project" value="UniProtKB-UniRule"/>
</dbReference>
<dbReference type="NCBIfam" id="NF004863">
    <property type="entry name" value="PRK06223.1"/>
    <property type="match status" value="1"/>
</dbReference>
<keyword evidence="4 7" id="KW-0560">Oxidoreductase</keyword>
<dbReference type="Gene3D" id="3.40.50.720">
    <property type="entry name" value="NAD(P)-binding Rossmann-like Domain"/>
    <property type="match status" value="1"/>
</dbReference>
<dbReference type="EC" id="1.1.1.27" evidence="3 7"/>
<dbReference type="PANTHER" id="PTHR43128:SF16">
    <property type="entry name" value="L-LACTATE DEHYDROGENASE"/>
    <property type="match status" value="1"/>
</dbReference>
<comment type="subunit">
    <text evidence="7">Homotetramer.</text>
</comment>
<dbReference type="FunFam" id="3.40.50.720:FF:000018">
    <property type="entry name" value="Malate dehydrogenase"/>
    <property type="match status" value="1"/>
</dbReference>
<feature type="binding site" evidence="9">
    <location>
        <begin position="12"/>
        <end position="17"/>
    </location>
    <ligand>
        <name>NAD(+)</name>
        <dbReference type="ChEBI" id="CHEBI:57540"/>
    </ligand>
</feature>
<dbReference type="PROSITE" id="PS51257">
    <property type="entry name" value="PROKAR_LIPOPROTEIN"/>
    <property type="match status" value="1"/>
</dbReference>
<keyword evidence="7" id="KW-0963">Cytoplasm</keyword>
<dbReference type="InterPro" id="IPR022383">
    <property type="entry name" value="Lactate/malate_DH_C"/>
</dbReference>
<dbReference type="GO" id="GO:0005737">
    <property type="term" value="C:cytoplasm"/>
    <property type="evidence" value="ECO:0007669"/>
    <property type="project" value="UniProtKB-SubCell"/>
</dbReference>
<dbReference type="SUPFAM" id="SSF51735">
    <property type="entry name" value="NAD(P)-binding Rossmann-fold domains"/>
    <property type="match status" value="1"/>
</dbReference>
<dbReference type="Gene3D" id="3.90.110.10">
    <property type="entry name" value="Lactate dehydrogenase/glycoside hydrolase, family 4, C-terminal"/>
    <property type="match status" value="1"/>
</dbReference>
<comment type="catalytic activity">
    <reaction evidence="6 7">
        <text>(S)-lactate + NAD(+) = pyruvate + NADH + H(+)</text>
        <dbReference type="Rhea" id="RHEA:23444"/>
        <dbReference type="ChEBI" id="CHEBI:15361"/>
        <dbReference type="ChEBI" id="CHEBI:15378"/>
        <dbReference type="ChEBI" id="CHEBI:16651"/>
        <dbReference type="ChEBI" id="CHEBI:57540"/>
        <dbReference type="ChEBI" id="CHEBI:57945"/>
        <dbReference type="EC" id="1.1.1.27"/>
    </reaction>
</comment>
<dbReference type="NCBIfam" id="NF000824">
    <property type="entry name" value="PRK00066.1"/>
    <property type="match status" value="1"/>
</dbReference>
<feature type="binding site" evidence="7 9">
    <location>
        <begin position="121"/>
        <end position="123"/>
    </location>
    <ligand>
        <name>NAD(+)</name>
        <dbReference type="ChEBI" id="CHEBI:57540"/>
    </ligand>
</feature>
<dbReference type="PROSITE" id="PS00064">
    <property type="entry name" value="L_LDH"/>
    <property type="match status" value="1"/>
</dbReference>
<feature type="binding site" evidence="7 9">
    <location>
        <position position="37"/>
    </location>
    <ligand>
        <name>NAD(+)</name>
        <dbReference type="ChEBI" id="CHEBI:57540"/>
    </ligand>
</feature>
<feature type="binding site" evidence="7">
    <location>
        <position position="146"/>
    </location>
    <ligand>
        <name>NAD(+)</name>
        <dbReference type="ChEBI" id="CHEBI:57540"/>
    </ligand>
</feature>
<comment type="similarity">
    <text evidence="2 7">Belongs to the LDH/MDH superfamily. LDH family.</text>
</comment>
<organism evidence="13 14">
    <name type="scientific">Clostridium fallax</name>
    <dbReference type="NCBI Taxonomy" id="1533"/>
    <lineage>
        <taxon>Bacteria</taxon>
        <taxon>Bacillati</taxon>
        <taxon>Bacillota</taxon>
        <taxon>Clostridia</taxon>
        <taxon>Eubacteriales</taxon>
        <taxon>Clostridiaceae</taxon>
        <taxon>Clostridium</taxon>
    </lineage>
</organism>
<feature type="signal peptide" evidence="10">
    <location>
        <begin position="1"/>
        <end position="23"/>
    </location>
</feature>
<dbReference type="RefSeq" id="WP_072892440.1">
    <property type="nucleotide sequence ID" value="NZ_FQVM01000002.1"/>
</dbReference>
<dbReference type="PANTHER" id="PTHR43128">
    <property type="entry name" value="L-2-HYDROXYCARBOXYLATE DEHYDROGENASE (NAD(P)(+))"/>
    <property type="match status" value="1"/>
</dbReference>
<dbReference type="InterPro" id="IPR036291">
    <property type="entry name" value="NAD(P)-bd_dom_sf"/>
</dbReference>
<evidence type="ECO:0000256" key="5">
    <source>
        <dbReference type="ARBA" id="ARBA00023027"/>
    </source>
</evidence>
<sequence>MSVKARKVAIVGCGLVGSSCAYALVNQCVCEEILMIDINEEKAKGEALDLTQSVEYMPLRTKINVGTYKDCKDVDVVIITAGPPPKAGQTRLDTLEVSIKICDSIVNPIMESGFNGFFILVSNPVDIISYYVWKISGLPKQRVIGTGTAIDTVRLKNILSRYLNNIDTRSIQGFSLGEHGDSQMVPWSKITIAGKSFLSLKEENPILSKLDLDSIVKETAKAGWEIYKRKGTTYYGIAGAAVGIIKSIFHDENKVIPVSTLLEGEYGQNDIYMGVPAIIGKNGVESIIDLDLKDEEKEKFNKSALILREYISKIK</sequence>
<feature type="active site" description="Proton acceptor" evidence="7 8">
    <location>
        <position position="179"/>
    </location>
</feature>
<dbReference type="OrthoDB" id="9802969at2"/>
<feature type="domain" description="Lactate/malate dehydrogenase C-terminal" evidence="12">
    <location>
        <begin position="148"/>
        <end position="314"/>
    </location>
</feature>